<dbReference type="Proteomes" id="UP000262004">
    <property type="component" value="Chromosome"/>
</dbReference>
<dbReference type="InterPro" id="IPR001123">
    <property type="entry name" value="LeuE-type"/>
</dbReference>
<feature type="transmembrane region" description="Helical" evidence="7">
    <location>
        <begin position="169"/>
        <end position="192"/>
    </location>
</feature>
<comment type="similarity">
    <text evidence="2">Belongs to the Rht family.</text>
</comment>
<feature type="transmembrane region" description="Helical" evidence="7">
    <location>
        <begin position="77"/>
        <end position="98"/>
    </location>
</feature>
<evidence type="ECO:0000313" key="9">
    <source>
        <dbReference type="Proteomes" id="UP000262004"/>
    </source>
</evidence>
<dbReference type="GO" id="GO:0015190">
    <property type="term" value="F:L-leucine transmembrane transporter activity"/>
    <property type="evidence" value="ECO:0007669"/>
    <property type="project" value="TreeGrafter"/>
</dbReference>
<reference evidence="8 9" key="1">
    <citation type="submission" date="2018-04" db="EMBL/GenBank/DDBJ databases">
        <title>Complete genome sequence of Hydrogenophilus thermoluteolus TH-1.</title>
        <authorList>
            <person name="Arai H."/>
        </authorList>
    </citation>
    <scope>NUCLEOTIDE SEQUENCE [LARGE SCALE GENOMIC DNA]</scope>
    <source>
        <strain evidence="8 9">TH-1</strain>
    </source>
</reference>
<gene>
    <name evidence="8" type="ORF">HPTL_0006</name>
</gene>
<dbReference type="RefSeq" id="WP_119334139.1">
    <property type="nucleotide sequence ID" value="NZ_AP018558.1"/>
</dbReference>
<dbReference type="PIRSF" id="PIRSF006324">
    <property type="entry name" value="LeuE"/>
    <property type="match status" value="1"/>
</dbReference>
<keyword evidence="5 7" id="KW-1133">Transmembrane helix</keyword>
<evidence type="ECO:0000256" key="4">
    <source>
        <dbReference type="ARBA" id="ARBA00022692"/>
    </source>
</evidence>
<organism evidence="8 9">
    <name type="scientific">Hydrogenophilus thermoluteolus</name>
    <name type="common">Pseudomonas hydrogenothermophila</name>
    <dbReference type="NCBI Taxonomy" id="297"/>
    <lineage>
        <taxon>Bacteria</taxon>
        <taxon>Pseudomonadati</taxon>
        <taxon>Pseudomonadota</taxon>
        <taxon>Hydrogenophilia</taxon>
        <taxon>Hydrogenophilales</taxon>
        <taxon>Hydrogenophilaceae</taxon>
        <taxon>Hydrogenophilus</taxon>
    </lineage>
</organism>
<name>A0A2Z6DUZ9_HYDTE</name>
<dbReference type="EMBL" id="AP018558">
    <property type="protein sequence ID" value="BBD76276.1"/>
    <property type="molecule type" value="Genomic_DNA"/>
</dbReference>
<dbReference type="PANTHER" id="PTHR30086:SF15">
    <property type="entry name" value="LEUCINE EFFLUX PROTEIN"/>
    <property type="match status" value="1"/>
</dbReference>
<dbReference type="KEGG" id="htl:HPTL_0006"/>
<sequence length="233" mass="25018">MSLWHALGIHDYGAFVLGTVLVVLLPGPNSLYAFVTASRQGPAAGFRAALGILTGDAILMSAAVLGAASLLRYLPTLFAVLQLTGAVYLAWLGGKLVWEAVRHGWGKQTATANEDDRAAAPEPEPRRVAIHPFRRALVISLLNPKAILFFFSFFVLFVDADAPHPYLAFALLGLTLQVISATYLTILILAGARLRRWSQARPRAHAWGLAATGSAFLLFSAKLVRDAFARVGG</sequence>
<feature type="transmembrane region" description="Helical" evidence="7">
    <location>
        <begin position="46"/>
        <end position="71"/>
    </location>
</feature>
<dbReference type="GO" id="GO:0015820">
    <property type="term" value="P:L-leucine transport"/>
    <property type="evidence" value="ECO:0007669"/>
    <property type="project" value="TreeGrafter"/>
</dbReference>
<evidence type="ECO:0000256" key="5">
    <source>
        <dbReference type="ARBA" id="ARBA00022989"/>
    </source>
</evidence>
<accession>A0A2Z6DUZ9</accession>
<proteinExistence type="inferred from homology"/>
<keyword evidence="3" id="KW-1003">Cell membrane</keyword>
<dbReference type="PANTHER" id="PTHR30086">
    <property type="entry name" value="ARGININE EXPORTER PROTEIN ARGO"/>
    <property type="match status" value="1"/>
</dbReference>
<dbReference type="OrthoDB" id="9784202at2"/>
<feature type="transmembrane region" description="Helical" evidence="7">
    <location>
        <begin position="136"/>
        <end position="157"/>
    </location>
</feature>
<evidence type="ECO:0000313" key="8">
    <source>
        <dbReference type="EMBL" id="BBD76276.1"/>
    </source>
</evidence>
<feature type="transmembrane region" description="Helical" evidence="7">
    <location>
        <begin position="12"/>
        <end position="34"/>
    </location>
</feature>
<dbReference type="Pfam" id="PF01810">
    <property type="entry name" value="LysE"/>
    <property type="match status" value="1"/>
</dbReference>
<evidence type="ECO:0000256" key="6">
    <source>
        <dbReference type="ARBA" id="ARBA00023136"/>
    </source>
</evidence>
<dbReference type="GO" id="GO:0005886">
    <property type="term" value="C:plasma membrane"/>
    <property type="evidence" value="ECO:0007669"/>
    <property type="project" value="UniProtKB-SubCell"/>
</dbReference>
<dbReference type="AlphaFoldDB" id="A0A2Z6DUZ9"/>
<evidence type="ECO:0000256" key="1">
    <source>
        <dbReference type="ARBA" id="ARBA00004651"/>
    </source>
</evidence>
<keyword evidence="9" id="KW-1185">Reference proteome</keyword>
<evidence type="ECO:0000256" key="7">
    <source>
        <dbReference type="SAM" id="Phobius"/>
    </source>
</evidence>
<dbReference type="NCBIfam" id="NF008201">
    <property type="entry name" value="PRK10958.1"/>
    <property type="match status" value="1"/>
</dbReference>
<keyword evidence="6 7" id="KW-0472">Membrane</keyword>
<evidence type="ECO:0000256" key="3">
    <source>
        <dbReference type="ARBA" id="ARBA00022475"/>
    </source>
</evidence>
<evidence type="ECO:0000256" key="2">
    <source>
        <dbReference type="ARBA" id="ARBA00007928"/>
    </source>
</evidence>
<keyword evidence="4 7" id="KW-0812">Transmembrane</keyword>
<comment type="subcellular location">
    <subcellularLocation>
        <location evidence="1">Cell membrane</location>
        <topology evidence="1">Multi-pass membrane protein</topology>
    </subcellularLocation>
</comment>
<protein>
    <submittedName>
        <fullName evidence="8">Leucine efflux protein</fullName>
    </submittedName>
</protein>